<dbReference type="Proteomes" id="UP000324629">
    <property type="component" value="Unassembled WGS sequence"/>
</dbReference>
<reference evidence="3 4" key="1">
    <citation type="journal article" date="2019" name="Gigascience">
        <title>Whole-genome sequence of the oriental lung fluke Paragonimus westermani.</title>
        <authorList>
            <person name="Oey H."/>
            <person name="Zakrzewski M."/>
            <person name="Narain K."/>
            <person name="Devi K.R."/>
            <person name="Agatsuma T."/>
            <person name="Nawaratna S."/>
            <person name="Gobert G.N."/>
            <person name="Jones M.K."/>
            <person name="Ragan M.A."/>
            <person name="McManus D.P."/>
            <person name="Krause L."/>
        </authorList>
    </citation>
    <scope>NUCLEOTIDE SEQUENCE [LARGE SCALE GENOMIC DNA]</scope>
    <source>
        <strain evidence="3 4">IND2009</strain>
    </source>
</reference>
<evidence type="ECO:0000313" key="4">
    <source>
        <dbReference type="Proteomes" id="UP000324629"/>
    </source>
</evidence>
<dbReference type="PROSITE" id="PS50041">
    <property type="entry name" value="C_TYPE_LECTIN_2"/>
    <property type="match status" value="1"/>
</dbReference>
<protein>
    <recommendedName>
        <fullName evidence="2">C-type lectin domain-containing protein</fullName>
    </recommendedName>
</protein>
<accession>A0A5J4NC12</accession>
<organism evidence="3 4">
    <name type="scientific">Paragonimus westermani</name>
    <dbReference type="NCBI Taxonomy" id="34504"/>
    <lineage>
        <taxon>Eukaryota</taxon>
        <taxon>Metazoa</taxon>
        <taxon>Spiralia</taxon>
        <taxon>Lophotrochozoa</taxon>
        <taxon>Platyhelminthes</taxon>
        <taxon>Trematoda</taxon>
        <taxon>Digenea</taxon>
        <taxon>Plagiorchiida</taxon>
        <taxon>Troglotremata</taxon>
        <taxon>Troglotrematidae</taxon>
        <taxon>Paragonimus</taxon>
    </lineage>
</organism>
<gene>
    <name evidence="3" type="ORF">DEA37_0011022</name>
</gene>
<keyword evidence="1" id="KW-0472">Membrane</keyword>
<evidence type="ECO:0000313" key="3">
    <source>
        <dbReference type="EMBL" id="KAA3673077.1"/>
    </source>
</evidence>
<evidence type="ECO:0000259" key="2">
    <source>
        <dbReference type="PROSITE" id="PS50041"/>
    </source>
</evidence>
<dbReference type="EMBL" id="QNGE01004252">
    <property type="protein sequence ID" value="KAA3673077.1"/>
    <property type="molecule type" value="Genomic_DNA"/>
</dbReference>
<keyword evidence="1" id="KW-1133">Transmembrane helix</keyword>
<dbReference type="Pfam" id="PF00059">
    <property type="entry name" value="Lectin_C"/>
    <property type="match status" value="1"/>
</dbReference>
<keyword evidence="1" id="KW-0812">Transmembrane</keyword>
<dbReference type="InterPro" id="IPR016186">
    <property type="entry name" value="C-type_lectin-like/link_sf"/>
</dbReference>
<feature type="domain" description="C-type lectin" evidence="2">
    <location>
        <begin position="50"/>
        <end position="158"/>
    </location>
</feature>
<dbReference type="Gene3D" id="3.10.100.10">
    <property type="entry name" value="Mannose-Binding Protein A, subunit A"/>
    <property type="match status" value="1"/>
</dbReference>
<dbReference type="SUPFAM" id="SSF56436">
    <property type="entry name" value="C-type lectin-like"/>
    <property type="match status" value="1"/>
</dbReference>
<name>A0A5J4NC12_9TREM</name>
<dbReference type="InterPro" id="IPR016187">
    <property type="entry name" value="CTDL_fold"/>
</dbReference>
<sequence length="173" mass="20093">MSRSKLCSVQLHHIFILLIIVSRWSVVISMRVNKFEEILQHLSSEVVEVYNADIYVSVGYYTWFEAFDVCALHHRVFAFPLSQKAMRLASFMLDTRLTWVELYKMKWGWVGQHGSRGLHFDWEDPKDANATEGSCAAMNGKMEFLSRNCTELLNVLCLNPTIHESQRIDYPNS</sequence>
<proteinExistence type="predicted"/>
<dbReference type="InterPro" id="IPR001304">
    <property type="entry name" value="C-type_lectin-like"/>
</dbReference>
<dbReference type="AlphaFoldDB" id="A0A5J4NC12"/>
<comment type="caution">
    <text evidence="3">The sequence shown here is derived from an EMBL/GenBank/DDBJ whole genome shotgun (WGS) entry which is preliminary data.</text>
</comment>
<keyword evidence="4" id="KW-1185">Reference proteome</keyword>
<feature type="transmembrane region" description="Helical" evidence="1">
    <location>
        <begin position="12"/>
        <end position="32"/>
    </location>
</feature>
<evidence type="ECO:0000256" key="1">
    <source>
        <dbReference type="SAM" id="Phobius"/>
    </source>
</evidence>